<sequence>METTPPPYPFRRPSALEQPVELRTLRDEPVVPVTLPSGDVAWMVTRHEDVRALLADDRVSRNLNRPGAARISTKSKLFQDPKMDPDPPEHTRIRRLVMKALTPSRVERLRPRVQQITDEIVAGMLRREPPVDLVEALAYPLPIRVVCELLGVPVEDQARFRGLTASFLSLGGYTTEERERNMAALDEYMRELIEAKRAAPADDLISAMIQVRDQEDGRLGEYELHWWARLLVLVGYETTAVQVGGCVAMLLSRPDQLRLVRDDPGLLKGAIEEVLRWKIVGSSVTMLRYVTEDVTVGGVTIPAGTSVIPAADSANQDASVFDRPEVFDVTRTENPHLTFSHGTHFCAGASLARLELEIVVATLLREVPDLRLAVPAEELRRHEGNLLESFVEIPVTWGGTRAGEPGGTG</sequence>
<evidence type="ECO:0000256" key="1">
    <source>
        <dbReference type="ARBA" id="ARBA00010617"/>
    </source>
</evidence>
<dbReference type="SUPFAM" id="SSF48264">
    <property type="entry name" value="Cytochrome P450"/>
    <property type="match status" value="1"/>
</dbReference>
<evidence type="ECO:0000256" key="2">
    <source>
        <dbReference type="RuleBase" id="RU000461"/>
    </source>
</evidence>
<reference evidence="3 4" key="1">
    <citation type="journal article" date="2019" name="Int. J. Syst. Evol. Microbiol.">
        <title>The Global Catalogue of Microorganisms (GCM) 10K type strain sequencing project: providing services to taxonomists for standard genome sequencing and annotation.</title>
        <authorList>
            <consortium name="The Broad Institute Genomics Platform"/>
            <consortium name="The Broad Institute Genome Sequencing Center for Infectious Disease"/>
            <person name="Wu L."/>
            <person name="Ma J."/>
        </authorList>
    </citation>
    <scope>NUCLEOTIDE SEQUENCE [LARGE SCALE GENOMIC DNA]</scope>
    <source>
        <strain evidence="3 4">JCM 3325</strain>
    </source>
</reference>
<dbReference type="Proteomes" id="UP001501231">
    <property type="component" value="Unassembled WGS sequence"/>
</dbReference>
<dbReference type="InterPro" id="IPR036396">
    <property type="entry name" value="Cyt_P450_sf"/>
</dbReference>
<proteinExistence type="inferred from homology"/>
<gene>
    <name evidence="3" type="ORF">GCM10010191_21100</name>
</gene>
<keyword evidence="2" id="KW-0479">Metal-binding</keyword>
<keyword evidence="4" id="KW-1185">Reference proteome</keyword>
<keyword evidence="2" id="KW-0503">Monooxygenase</keyword>
<evidence type="ECO:0000313" key="4">
    <source>
        <dbReference type="Proteomes" id="UP001501231"/>
    </source>
</evidence>
<dbReference type="Gene3D" id="1.10.630.10">
    <property type="entry name" value="Cytochrome P450"/>
    <property type="match status" value="1"/>
</dbReference>
<dbReference type="InterPro" id="IPR001128">
    <property type="entry name" value="Cyt_P450"/>
</dbReference>
<protein>
    <submittedName>
        <fullName evidence="3">Cytochrome P450</fullName>
    </submittedName>
</protein>
<dbReference type="InterPro" id="IPR017972">
    <property type="entry name" value="Cyt_P450_CS"/>
</dbReference>
<dbReference type="PRINTS" id="PR00359">
    <property type="entry name" value="BP450"/>
</dbReference>
<organism evidence="3 4">
    <name type="scientific">Actinomadura vinacea</name>
    <dbReference type="NCBI Taxonomy" id="115336"/>
    <lineage>
        <taxon>Bacteria</taxon>
        <taxon>Bacillati</taxon>
        <taxon>Actinomycetota</taxon>
        <taxon>Actinomycetes</taxon>
        <taxon>Streptosporangiales</taxon>
        <taxon>Thermomonosporaceae</taxon>
        <taxon>Actinomadura</taxon>
    </lineage>
</organism>
<dbReference type="PANTHER" id="PTHR46696:SF1">
    <property type="entry name" value="CYTOCHROME P450 YJIB-RELATED"/>
    <property type="match status" value="1"/>
</dbReference>
<dbReference type="Pfam" id="PF00067">
    <property type="entry name" value="p450"/>
    <property type="match status" value="1"/>
</dbReference>
<dbReference type="EMBL" id="BAAARW010000006">
    <property type="protein sequence ID" value="GAA2411593.1"/>
    <property type="molecule type" value="Genomic_DNA"/>
</dbReference>
<dbReference type="PANTHER" id="PTHR46696">
    <property type="entry name" value="P450, PUTATIVE (EUROFUNG)-RELATED"/>
    <property type="match status" value="1"/>
</dbReference>
<keyword evidence="2" id="KW-0349">Heme</keyword>
<evidence type="ECO:0000313" key="3">
    <source>
        <dbReference type="EMBL" id="GAA2411593.1"/>
    </source>
</evidence>
<comment type="caution">
    <text evidence="3">The sequence shown here is derived from an EMBL/GenBank/DDBJ whole genome shotgun (WGS) entry which is preliminary data.</text>
</comment>
<accession>A0ABN3IQJ7</accession>
<name>A0ABN3IQJ7_9ACTN</name>
<comment type="similarity">
    <text evidence="1 2">Belongs to the cytochrome P450 family.</text>
</comment>
<dbReference type="RefSeq" id="WP_344588520.1">
    <property type="nucleotide sequence ID" value="NZ_BAAARW010000006.1"/>
</dbReference>
<keyword evidence="2" id="KW-0560">Oxidoreductase</keyword>
<dbReference type="PROSITE" id="PS00086">
    <property type="entry name" value="CYTOCHROME_P450"/>
    <property type="match status" value="1"/>
</dbReference>
<dbReference type="InterPro" id="IPR002397">
    <property type="entry name" value="Cyt_P450_B"/>
</dbReference>
<keyword evidence="2" id="KW-0408">Iron</keyword>
<dbReference type="CDD" id="cd11031">
    <property type="entry name" value="Cyp158A-like"/>
    <property type="match status" value="1"/>
</dbReference>